<dbReference type="Gene3D" id="2.60.40.10">
    <property type="entry name" value="Immunoglobulins"/>
    <property type="match status" value="1"/>
</dbReference>
<accession>A0A066X8M6</accession>
<dbReference type="EC" id="3.2.1.37" evidence="13"/>
<keyword evidence="6" id="KW-0732">Signal</keyword>
<keyword evidence="7 15" id="KW-0378">Hydrolase</keyword>
<evidence type="ECO:0000313" key="16">
    <source>
        <dbReference type="Proteomes" id="UP000027238"/>
    </source>
</evidence>
<comment type="pathway">
    <text evidence="2">Glycan degradation; xylan degradation.</text>
</comment>
<dbReference type="Pfam" id="PF00933">
    <property type="entry name" value="Glyco_hydro_3"/>
    <property type="match status" value="1"/>
</dbReference>
<dbReference type="GO" id="GO:0031222">
    <property type="term" value="P:arabinan catabolic process"/>
    <property type="evidence" value="ECO:0007669"/>
    <property type="project" value="TreeGrafter"/>
</dbReference>
<sequence>MSVEEKVRNLVDASAGVKSLGLPPHGWWNEGLHGVGFSPGVLFADDSEPFGHATSFPLPVLTAASFDDDLFNAIGQVIGKEGRAFSNYGYAGFNFWTPNMNAFRDPRWGRGQETPGEDVLVVSNYVQSYVTGLQGGDPTDKVIIAACKHFAAYDIETARRANDYNPTQQDLQDYYLPAFRRCVRDSHVGTVMCSYNSVNGIPSCSSEYLLKEVLRDTWGFTMDYQFVVSDCDAVKDVWLLHNFTNTEQDAASVSMAAGTDLECGSSYLHLNGSLADNQVTQERVDEALTRLYKALFTVGYFDGSSHSSLGWSDVSTAGAQQVAYQAAHAGMTLLKNDGVLPLASGEYKSVALIGPFANATTQMQGNYYGRAPFVRSPLWAFTQQSSLQVNYAAGTDVNSTSDSGFADALAAAKDSDLVIFCGGIDTTIEAEALDRVSITWPGNQLDLISQLSMLGKPLVVAQFGGGQVDDTALVENANVNALFWAGLPGQAGGLALYDLVVGKVSFAGRLPITQYPASYTDSVSIFNINLRPNGTFPGRTYKWYTGEPVFPFGFGLHYTKFDFTWKDTLEPTYDISSIISAAQSNARGYVTDTSTFASVNITVENVGNVRSDYVGLLFLSSKNAGPAPRPNKSLASYSRARDIEAGDSDQLTLKLTLGSLARSDAQGNLTIFPGDYTLELDNDKSLTFDFTLTGDPVVIDSLPAPKASYEFAVPVHIEPPSDRPLGPA</sequence>
<keyword evidence="5" id="KW-0858">Xylan degradation</keyword>
<dbReference type="Gene3D" id="3.20.20.300">
    <property type="entry name" value="Glycoside hydrolase, family 3, N-terminal domain"/>
    <property type="match status" value="1"/>
</dbReference>
<dbReference type="HOGENOM" id="CLU_004542_5_3_1"/>
<dbReference type="InterPro" id="IPR044993">
    <property type="entry name" value="BXL"/>
</dbReference>
<dbReference type="Proteomes" id="UP000027238">
    <property type="component" value="Unassembled WGS sequence"/>
</dbReference>
<evidence type="ECO:0000256" key="4">
    <source>
        <dbReference type="ARBA" id="ARBA00022525"/>
    </source>
</evidence>
<keyword evidence="9" id="KW-0119">Carbohydrate metabolism</keyword>
<dbReference type="OMA" id="DIWQYHN"/>
<evidence type="ECO:0000256" key="12">
    <source>
        <dbReference type="ARBA" id="ARBA00024574"/>
    </source>
</evidence>
<feature type="domain" description="Fibronectin type III-like" evidence="14">
    <location>
        <begin position="613"/>
        <end position="684"/>
    </location>
</feature>
<keyword evidence="4" id="KW-0964">Secreted</keyword>
<comment type="subcellular location">
    <subcellularLocation>
        <location evidence="1">Secreted</location>
    </subcellularLocation>
</comment>
<protein>
    <recommendedName>
        <fullName evidence="13">xylan 1,4-beta-xylosidase</fullName>
        <ecNumber evidence="13">3.2.1.37</ecNumber>
    </recommendedName>
</protein>
<dbReference type="GO" id="GO:0046556">
    <property type="term" value="F:alpha-L-arabinofuranosidase activity"/>
    <property type="evidence" value="ECO:0007669"/>
    <property type="project" value="TreeGrafter"/>
</dbReference>
<evidence type="ECO:0000256" key="11">
    <source>
        <dbReference type="ARBA" id="ARBA00023326"/>
    </source>
</evidence>
<proteinExistence type="inferred from homology"/>
<dbReference type="SUPFAM" id="SSF51445">
    <property type="entry name" value="(Trans)glycosidases"/>
    <property type="match status" value="1"/>
</dbReference>
<dbReference type="InterPro" id="IPR002772">
    <property type="entry name" value="Glyco_hydro_3_C"/>
</dbReference>
<keyword evidence="11" id="KW-0624">Polysaccharide degradation</keyword>
<dbReference type="eggNOG" id="ENOG502QQ55">
    <property type="taxonomic scope" value="Eukaryota"/>
</dbReference>
<evidence type="ECO:0000256" key="5">
    <source>
        <dbReference type="ARBA" id="ARBA00022651"/>
    </source>
</evidence>
<keyword evidence="8" id="KW-0325">Glycoprotein</keyword>
<dbReference type="Pfam" id="PF01915">
    <property type="entry name" value="Glyco_hydro_3_C"/>
    <property type="match status" value="1"/>
</dbReference>
<name>A0A066X8M6_COLSU</name>
<dbReference type="GO" id="GO:0045493">
    <property type="term" value="P:xylan catabolic process"/>
    <property type="evidence" value="ECO:0007669"/>
    <property type="project" value="UniProtKB-UniPathway"/>
</dbReference>
<dbReference type="SMART" id="SM01217">
    <property type="entry name" value="Fn3_like"/>
    <property type="match status" value="1"/>
</dbReference>
<dbReference type="UniPathway" id="UPA00114"/>
<evidence type="ECO:0000256" key="9">
    <source>
        <dbReference type="ARBA" id="ARBA00023277"/>
    </source>
</evidence>
<dbReference type="InterPro" id="IPR036962">
    <property type="entry name" value="Glyco_hydro_3_N_sf"/>
</dbReference>
<dbReference type="Gene3D" id="3.40.50.1700">
    <property type="entry name" value="Glycoside hydrolase family 3 C-terminal domain"/>
    <property type="match status" value="1"/>
</dbReference>
<dbReference type="InterPro" id="IPR013783">
    <property type="entry name" value="Ig-like_fold"/>
</dbReference>
<dbReference type="InterPro" id="IPR001764">
    <property type="entry name" value="Glyco_hydro_3_N"/>
</dbReference>
<comment type="catalytic activity">
    <reaction evidence="12">
        <text>Hydrolysis of (1-&gt;4)-beta-D-xylans, to remove successive D-xylose residues from the non-reducing termini.</text>
        <dbReference type="EC" id="3.2.1.37"/>
    </reaction>
</comment>
<comment type="similarity">
    <text evidence="3">Belongs to the glycosyl hydrolase 3 family.</text>
</comment>
<dbReference type="PANTHER" id="PTHR42721">
    <property type="entry name" value="SUGAR HYDROLASE-RELATED"/>
    <property type="match status" value="1"/>
</dbReference>
<dbReference type="GO" id="GO:0009044">
    <property type="term" value="F:xylan 1,4-beta-xylosidase activity"/>
    <property type="evidence" value="ECO:0007669"/>
    <property type="project" value="UniProtKB-EC"/>
</dbReference>
<evidence type="ECO:0000256" key="3">
    <source>
        <dbReference type="ARBA" id="ARBA00005336"/>
    </source>
</evidence>
<dbReference type="EMBL" id="JMSE01001048">
    <property type="protein sequence ID" value="KDN65282.1"/>
    <property type="molecule type" value="Genomic_DNA"/>
</dbReference>
<comment type="caution">
    <text evidence="15">The sequence shown here is derived from an EMBL/GenBank/DDBJ whole genome shotgun (WGS) entry which is preliminary data.</text>
</comment>
<keyword evidence="16" id="KW-1185">Reference proteome</keyword>
<evidence type="ECO:0000256" key="6">
    <source>
        <dbReference type="ARBA" id="ARBA00022729"/>
    </source>
</evidence>
<evidence type="ECO:0000256" key="2">
    <source>
        <dbReference type="ARBA" id="ARBA00004851"/>
    </source>
</evidence>
<dbReference type="STRING" id="1173701.A0A066X8M6"/>
<evidence type="ECO:0000256" key="8">
    <source>
        <dbReference type="ARBA" id="ARBA00023180"/>
    </source>
</evidence>
<dbReference type="AlphaFoldDB" id="A0A066X8M6"/>
<dbReference type="InterPro" id="IPR026891">
    <property type="entry name" value="Fn3-like"/>
</dbReference>
<dbReference type="GO" id="GO:0005576">
    <property type="term" value="C:extracellular region"/>
    <property type="evidence" value="ECO:0007669"/>
    <property type="project" value="UniProtKB-SubCell"/>
</dbReference>
<dbReference type="OrthoDB" id="47059at2759"/>
<dbReference type="SUPFAM" id="SSF52279">
    <property type="entry name" value="Beta-D-glucan exohydrolase, C-terminal domain"/>
    <property type="match status" value="1"/>
</dbReference>
<keyword evidence="10" id="KW-0326">Glycosidase</keyword>
<evidence type="ECO:0000256" key="7">
    <source>
        <dbReference type="ARBA" id="ARBA00022801"/>
    </source>
</evidence>
<dbReference type="InterPro" id="IPR017853">
    <property type="entry name" value="GH"/>
</dbReference>
<reference evidence="16" key="1">
    <citation type="journal article" date="2014" name="Genome Announc.">
        <title>Draft genome sequence of Colletotrichum sublineola, a destructive pathogen of cultivated sorghum.</title>
        <authorList>
            <person name="Baroncelli R."/>
            <person name="Sanz-Martin J.M."/>
            <person name="Rech G.E."/>
            <person name="Sukno S.A."/>
            <person name="Thon M.R."/>
        </authorList>
    </citation>
    <scope>NUCLEOTIDE SEQUENCE [LARGE SCALE GENOMIC DNA]</scope>
    <source>
        <strain evidence="16">TX430BB</strain>
    </source>
</reference>
<evidence type="ECO:0000256" key="13">
    <source>
        <dbReference type="ARBA" id="ARBA00026107"/>
    </source>
</evidence>
<gene>
    <name evidence="15" type="ORF">CSUB01_10947</name>
</gene>
<dbReference type="FunFam" id="3.40.50.1700:FF:000007">
    <property type="entry name" value="Exo-1,4-beta-xylosidase xlnD"/>
    <property type="match status" value="1"/>
</dbReference>
<evidence type="ECO:0000256" key="10">
    <source>
        <dbReference type="ARBA" id="ARBA00023295"/>
    </source>
</evidence>
<evidence type="ECO:0000259" key="14">
    <source>
        <dbReference type="SMART" id="SM01217"/>
    </source>
</evidence>
<dbReference type="InterPro" id="IPR036881">
    <property type="entry name" value="Glyco_hydro_3_C_sf"/>
</dbReference>
<dbReference type="PANTHER" id="PTHR42721:SF3">
    <property type="entry name" value="BETA-D-XYLOSIDASE 5-RELATED"/>
    <property type="match status" value="1"/>
</dbReference>
<evidence type="ECO:0000256" key="1">
    <source>
        <dbReference type="ARBA" id="ARBA00004613"/>
    </source>
</evidence>
<evidence type="ECO:0000313" key="15">
    <source>
        <dbReference type="EMBL" id="KDN65282.1"/>
    </source>
</evidence>
<organism evidence="15 16">
    <name type="scientific">Colletotrichum sublineola</name>
    <name type="common">Sorghum anthracnose fungus</name>
    <dbReference type="NCBI Taxonomy" id="1173701"/>
    <lineage>
        <taxon>Eukaryota</taxon>
        <taxon>Fungi</taxon>
        <taxon>Dikarya</taxon>
        <taxon>Ascomycota</taxon>
        <taxon>Pezizomycotina</taxon>
        <taxon>Sordariomycetes</taxon>
        <taxon>Hypocreomycetidae</taxon>
        <taxon>Glomerellales</taxon>
        <taxon>Glomerellaceae</taxon>
        <taxon>Colletotrichum</taxon>
        <taxon>Colletotrichum graminicola species complex</taxon>
    </lineage>
</organism>